<feature type="compositionally biased region" description="Basic and acidic residues" evidence="1">
    <location>
        <begin position="302"/>
        <end position="311"/>
    </location>
</feature>
<feature type="compositionally biased region" description="Low complexity" evidence="1">
    <location>
        <begin position="315"/>
        <end position="337"/>
    </location>
</feature>
<protein>
    <submittedName>
        <fullName evidence="3">Uncharacterized protein</fullName>
    </submittedName>
</protein>
<gene>
    <name evidence="3" type="ORF">MAUB_05970</name>
</gene>
<feature type="compositionally biased region" description="Low complexity" evidence="1">
    <location>
        <begin position="368"/>
        <end position="382"/>
    </location>
</feature>
<feature type="chain" id="PRO_5045391808" evidence="2">
    <location>
        <begin position="21"/>
        <end position="391"/>
    </location>
</feature>
<dbReference type="EMBL" id="AP022577">
    <property type="protein sequence ID" value="BBX82724.1"/>
    <property type="molecule type" value="Genomic_DNA"/>
</dbReference>
<evidence type="ECO:0000313" key="3">
    <source>
        <dbReference type="EMBL" id="BBX82724.1"/>
    </source>
</evidence>
<evidence type="ECO:0000313" key="4">
    <source>
        <dbReference type="Proteomes" id="UP000465609"/>
    </source>
</evidence>
<dbReference type="Proteomes" id="UP000465609">
    <property type="component" value="Chromosome"/>
</dbReference>
<feature type="signal peptide" evidence="2">
    <location>
        <begin position="1"/>
        <end position="20"/>
    </location>
</feature>
<sequence length="391" mass="39050">MWVKAQASALAVVCSAAVVATTAPLVPTSHPTLRRGAEYRYALTAATFDAAFNPIQYLGNLGGAAQAVASDVIYWQTPDFPLLILSAQVDPGTSEYTAVQKVNSTATDLQNLVRAVTAFPGASSSTQVKQLVSGIGAAGSAAAGATHTITATLAPHLAPLTPVIYVVRVLSAAVGVYYAVATLSTTGVSTVLSGHNPLTAVANVVSSVQGLANAIAGTPHPLAARSTTSAADSTPAPSQLTAKTTVAATAAPTGETVSTAAPRTRAGRGTTGAKSPDAHTESPMSVHSPTVKQPSSPTDAPESTKEQRAADNDTSPKSSTTPTTSKKSSAPKSAASSDSHTEPSAEAPKQPAGGGSVSTPSAKRTAKSSNHSGDDSGSSHAESAPKAKGDH</sequence>
<reference evidence="3 4" key="1">
    <citation type="journal article" date="2019" name="Emerg. Microbes Infect.">
        <title>Comprehensive subspecies identification of 175 nontuberculous mycobacteria species based on 7547 genomic profiles.</title>
        <authorList>
            <person name="Matsumoto Y."/>
            <person name="Kinjo T."/>
            <person name="Motooka D."/>
            <person name="Nabeya D."/>
            <person name="Jung N."/>
            <person name="Uechi K."/>
            <person name="Horii T."/>
            <person name="Iida T."/>
            <person name="Fujita J."/>
            <person name="Nakamura S."/>
        </authorList>
    </citation>
    <scope>NUCLEOTIDE SEQUENCE [LARGE SCALE GENOMIC DNA]</scope>
    <source>
        <strain evidence="3 4">JCM 15296</strain>
    </source>
</reference>
<keyword evidence="4" id="KW-1185">Reference proteome</keyword>
<evidence type="ECO:0000256" key="1">
    <source>
        <dbReference type="SAM" id="MobiDB-lite"/>
    </source>
</evidence>
<feature type="region of interest" description="Disordered" evidence="1">
    <location>
        <begin position="245"/>
        <end position="391"/>
    </location>
</feature>
<organism evidence="3 4">
    <name type="scientific">Mycolicibacterium aubagnense</name>
    <dbReference type="NCBI Taxonomy" id="319707"/>
    <lineage>
        <taxon>Bacteria</taxon>
        <taxon>Bacillati</taxon>
        <taxon>Actinomycetota</taxon>
        <taxon>Actinomycetes</taxon>
        <taxon>Mycobacteriales</taxon>
        <taxon>Mycobacteriaceae</taxon>
        <taxon>Mycolicibacterium</taxon>
    </lineage>
</organism>
<proteinExistence type="predicted"/>
<name>A0ABM7I804_9MYCO</name>
<feature type="compositionally biased region" description="Polar residues" evidence="1">
    <location>
        <begin position="282"/>
        <end position="298"/>
    </location>
</feature>
<dbReference type="RefSeq" id="WP_138229329.1">
    <property type="nucleotide sequence ID" value="NZ_AP022577.1"/>
</dbReference>
<evidence type="ECO:0000256" key="2">
    <source>
        <dbReference type="SAM" id="SignalP"/>
    </source>
</evidence>
<accession>A0ABM7I804</accession>
<keyword evidence="2" id="KW-0732">Signal</keyword>